<organism evidence="1 2">
    <name type="scientific">Winmispira thermophila (strain ATCC 700085 / DSM 6578 / Z-1203)</name>
    <name type="common">Spirochaeta thermophila</name>
    <dbReference type="NCBI Taxonomy" id="869211"/>
    <lineage>
        <taxon>Bacteria</taxon>
        <taxon>Pseudomonadati</taxon>
        <taxon>Spirochaetota</taxon>
        <taxon>Spirochaetia</taxon>
        <taxon>Winmispirales</taxon>
        <taxon>Winmispiraceae</taxon>
        <taxon>Winmispira</taxon>
    </lineage>
</organism>
<dbReference type="HOGENOM" id="CLU_061968_0_0_12"/>
<name>G0GAB6_WINT7</name>
<dbReference type="OrthoDB" id="1100724at2"/>
<evidence type="ECO:0000313" key="1">
    <source>
        <dbReference type="EMBL" id="AEJ60952.1"/>
    </source>
</evidence>
<dbReference type="KEGG" id="stq:Spith_0673"/>
<accession>G0GAB6</accession>
<dbReference type="InterPro" id="IPR036086">
    <property type="entry name" value="ParB/Sulfiredoxin_sf"/>
</dbReference>
<dbReference type="EMBL" id="CP002903">
    <property type="protein sequence ID" value="AEJ60952.1"/>
    <property type="molecule type" value="Genomic_DNA"/>
</dbReference>
<sequence length="310" mass="37298">MSDFLREQAKKDFERARMREFFERILSFTSPQRQELLPLDEVKKLLRPKGERYLGLKTVPIDKIVGSEGRYLDFNKKFLPRHGHTRGRWESIDQAHLAYKELPPVKLYEVGGVYFVRDGNHRVSVAKSKGSKFIDAEVTSLNAEIPLHPDMTLDELRKRVIDYEYAEFREKTDMERVLPGVEIRFSTPGRYDELYEHILVHKYYINMDKDYEIPFEEAFRSWYENVYRPIVEVIRKENILSMFPGRTEGDLYLWCVKHWDDLKRQYGQDYDLRTAVIQFAQRHGTTWKRRLSRWWKRLTSWLRRPPADPQ</sequence>
<protein>
    <submittedName>
        <fullName evidence="1">Transcriptional regulator</fullName>
    </submittedName>
</protein>
<evidence type="ECO:0000313" key="2">
    <source>
        <dbReference type="Proteomes" id="UP000007254"/>
    </source>
</evidence>
<gene>
    <name evidence="1" type="ordered locus">Spith_0673</name>
</gene>
<dbReference type="STRING" id="869211.Spith_0673"/>
<dbReference type="AlphaFoldDB" id="G0GAB6"/>
<dbReference type="Proteomes" id="UP000007254">
    <property type="component" value="Chromosome"/>
</dbReference>
<proteinExistence type="predicted"/>
<reference evidence="1 2" key="1">
    <citation type="submission" date="2011-06" db="EMBL/GenBank/DDBJ databases">
        <title>The complete genome of Spirochaeta thermophila DSM 6578.</title>
        <authorList>
            <consortium name="US DOE Joint Genome Institute (JGI-PGF)"/>
            <person name="Lucas S."/>
            <person name="Lapidus A."/>
            <person name="Bruce D."/>
            <person name="Goodwin L."/>
            <person name="Pitluck S."/>
            <person name="Peters L."/>
            <person name="Kyrpides N."/>
            <person name="Mavromatis K."/>
            <person name="Ivanova N."/>
            <person name="Mikailova N."/>
            <person name="Pagani I."/>
            <person name="Chertkov O."/>
            <person name="Detter J.C."/>
            <person name="Tapia R."/>
            <person name="Han C."/>
            <person name="Land M."/>
            <person name="Hauser L."/>
            <person name="Markowitz V."/>
            <person name="Cheng J.-F."/>
            <person name="Hugenholtz P."/>
            <person name="Woyke T."/>
            <person name="Wu D."/>
            <person name="Spring S."/>
            <person name="Merkhoffer B."/>
            <person name="Schneider S."/>
            <person name="Klenk H.-P."/>
            <person name="Eisen J.A."/>
        </authorList>
    </citation>
    <scope>NUCLEOTIDE SEQUENCE [LARGE SCALE GENOMIC DNA]</scope>
    <source>
        <strain evidence="2">ATCC 700085 / DSM 6578 / Z-1203</strain>
    </source>
</reference>
<dbReference type="SUPFAM" id="SSF110849">
    <property type="entry name" value="ParB/Sulfiredoxin"/>
    <property type="match status" value="1"/>
</dbReference>
<keyword evidence="2" id="KW-1185">Reference proteome</keyword>
<dbReference type="RefSeq" id="WP_014624330.1">
    <property type="nucleotide sequence ID" value="NC_017583.1"/>
</dbReference>